<protein>
    <submittedName>
        <fullName evidence="2">Uncharacterized protein</fullName>
    </submittedName>
</protein>
<sequence length="564" mass="62425">MLVGAGLFQTINAGLFQQNPHGDALKIDCAKCHSTEGWTFSASAAVFSHDSTRFKLEGQHAYTDCKACHTSLVFSKTTTNCVDCHTDMHNNTVGFDCARCHDSKSWLVQNISEIHQMSRFPLLGAHNTADCASCHTSVSFLEFQPLGVECIDCHRKEYLATTTPNHIQSEFSTDCIECHKIDAFTWTTEGLNHDFFPLTKGHETSNCAACHTSGLQEPLSTDCYSCHQQNFATAINPSHQQEGFTTNCIDCHTTDPGWQPAKFETHDAFYFPIYSGEHRGEWESCTDCHTQPENYLVFSCINCHAHNQNEMDNEHQGISGYSYNSLSCFACHPTGNKEGAFNHGATEFPLTGAHLTTECADCHTTGYAGTSMLCGSCHTNNFNESTNPNHQSLAIPTNCEDCHTTNPGWEPALFPIHGDFYALNDAHASVANNCFLCHEGNYANTPNSCYGCHSTDYNNTTNPAHAPAQFPTDCISCHNEAAWSPSTFNHDGQFFPIYSGRHQGEWNTCVDCHTEPTNYSVFSCIICHEHNQPETDSRHTDVSGYVYSNTSCYTCHPTGIAEDD</sequence>
<dbReference type="Proteomes" id="UP000266441">
    <property type="component" value="Unassembled WGS sequence"/>
</dbReference>
<dbReference type="PANTHER" id="PTHR35038">
    <property type="entry name" value="DISSIMILATORY SULFITE REDUCTASE SIRA"/>
    <property type="match status" value="1"/>
</dbReference>
<organism evidence="2 3">
    <name type="scientific">Mariniphaga sediminis</name>
    <dbReference type="NCBI Taxonomy" id="1628158"/>
    <lineage>
        <taxon>Bacteria</taxon>
        <taxon>Pseudomonadati</taxon>
        <taxon>Bacteroidota</taxon>
        <taxon>Bacteroidia</taxon>
        <taxon>Marinilabiliales</taxon>
        <taxon>Prolixibacteraceae</taxon>
        <taxon>Mariniphaga</taxon>
    </lineage>
</organism>
<evidence type="ECO:0000256" key="1">
    <source>
        <dbReference type="ARBA" id="ARBA00022729"/>
    </source>
</evidence>
<dbReference type="Gene3D" id="3.90.10.10">
    <property type="entry name" value="Cytochrome C3"/>
    <property type="match status" value="7"/>
</dbReference>
<dbReference type="InterPro" id="IPR051829">
    <property type="entry name" value="Multiheme_Cytochr_ET"/>
</dbReference>
<proteinExistence type="predicted"/>
<evidence type="ECO:0000313" key="3">
    <source>
        <dbReference type="Proteomes" id="UP000266441"/>
    </source>
</evidence>
<dbReference type="InterPro" id="IPR036280">
    <property type="entry name" value="Multihaem_cyt_sf"/>
</dbReference>
<keyword evidence="1" id="KW-0732">Signal</keyword>
<dbReference type="SUPFAM" id="SSF48695">
    <property type="entry name" value="Multiheme cytochromes"/>
    <property type="match status" value="2"/>
</dbReference>
<name>A0A399D3B1_9BACT</name>
<dbReference type="EMBL" id="QWET01000004">
    <property type="protein sequence ID" value="RIH66057.1"/>
    <property type="molecule type" value="Genomic_DNA"/>
</dbReference>
<dbReference type="AlphaFoldDB" id="A0A399D3B1"/>
<keyword evidence="3" id="KW-1185">Reference proteome</keyword>
<evidence type="ECO:0000313" key="2">
    <source>
        <dbReference type="EMBL" id="RIH66057.1"/>
    </source>
</evidence>
<gene>
    <name evidence="2" type="ORF">D1164_07285</name>
</gene>
<comment type="caution">
    <text evidence="2">The sequence shown here is derived from an EMBL/GenBank/DDBJ whole genome shotgun (WGS) entry which is preliminary data.</text>
</comment>
<accession>A0A399D3B1</accession>
<reference evidence="2 3" key="1">
    <citation type="journal article" date="2015" name="Int. J. Syst. Evol. Microbiol.">
        <title>Mariniphaga sediminis sp. nov., isolated from coastal sediment.</title>
        <authorList>
            <person name="Wang F.Q."/>
            <person name="Shen Q.Y."/>
            <person name="Chen G.J."/>
            <person name="Du Z.J."/>
        </authorList>
    </citation>
    <scope>NUCLEOTIDE SEQUENCE [LARGE SCALE GENOMIC DNA]</scope>
    <source>
        <strain evidence="2 3">SY21</strain>
    </source>
</reference>